<keyword evidence="4 5" id="KW-0732">Signal</keyword>
<proteinExistence type="inferred from homology"/>
<evidence type="ECO:0000256" key="1">
    <source>
        <dbReference type="ARBA" id="ARBA00004196"/>
    </source>
</evidence>
<dbReference type="EMBL" id="CP031320">
    <property type="protein sequence ID" value="AXK34034.1"/>
    <property type="molecule type" value="Genomic_DNA"/>
</dbReference>
<evidence type="ECO:0000313" key="6">
    <source>
        <dbReference type="EMBL" id="AXK34034.1"/>
    </source>
</evidence>
<dbReference type="Gene3D" id="3.40.190.10">
    <property type="entry name" value="Periplasmic binding protein-like II"/>
    <property type="match status" value="2"/>
</dbReference>
<dbReference type="InterPro" id="IPR050490">
    <property type="entry name" value="Bact_solute-bd_prot1"/>
</dbReference>
<evidence type="ECO:0000256" key="3">
    <source>
        <dbReference type="ARBA" id="ARBA00022448"/>
    </source>
</evidence>
<dbReference type="InterPro" id="IPR006311">
    <property type="entry name" value="TAT_signal"/>
</dbReference>
<reference evidence="6 7" key="1">
    <citation type="submission" date="2018-07" db="EMBL/GenBank/DDBJ databases">
        <title>Draft genome of the type strain Streptomyces armeniacus ATCC 15676.</title>
        <authorList>
            <person name="Labana P."/>
            <person name="Gosse J.T."/>
            <person name="Boddy C.N."/>
        </authorList>
    </citation>
    <scope>NUCLEOTIDE SEQUENCE [LARGE SCALE GENOMIC DNA]</scope>
    <source>
        <strain evidence="6 7">ATCC 15676</strain>
    </source>
</reference>
<dbReference type="AlphaFoldDB" id="A0A345XQW8"/>
<dbReference type="CDD" id="cd13585">
    <property type="entry name" value="PBP2_TMBP_like"/>
    <property type="match status" value="1"/>
</dbReference>
<dbReference type="Proteomes" id="UP000254425">
    <property type="component" value="Chromosome"/>
</dbReference>
<evidence type="ECO:0000256" key="2">
    <source>
        <dbReference type="ARBA" id="ARBA00008520"/>
    </source>
</evidence>
<dbReference type="PANTHER" id="PTHR43649:SF31">
    <property type="entry name" value="SN-GLYCEROL-3-PHOSPHATE-BINDING PERIPLASMIC PROTEIN UGPB"/>
    <property type="match status" value="1"/>
</dbReference>
<feature type="chain" id="PRO_5039120285" evidence="5">
    <location>
        <begin position="21"/>
        <end position="437"/>
    </location>
</feature>
<comment type="similarity">
    <text evidence="2">Belongs to the bacterial solute-binding protein 1 family.</text>
</comment>
<comment type="subcellular location">
    <subcellularLocation>
        <location evidence="1">Cell envelope</location>
    </subcellularLocation>
</comment>
<dbReference type="PROSITE" id="PS51318">
    <property type="entry name" value="TAT"/>
    <property type="match status" value="1"/>
</dbReference>
<gene>
    <name evidence="6" type="ORF">DVA86_16580</name>
</gene>
<evidence type="ECO:0000256" key="5">
    <source>
        <dbReference type="SAM" id="SignalP"/>
    </source>
</evidence>
<dbReference type="RefSeq" id="WP_208879250.1">
    <property type="nucleotide sequence ID" value="NZ_CP031320.1"/>
</dbReference>
<dbReference type="PANTHER" id="PTHR43649">
    <property type="entry name" value="ARABINOSE-BINDING PROTEIN-RELATED"/>
    <property type="match status" value="1"/>
</dbReference>
<sequence length="437" mass="47094">MGLTRSRFLAALGAGGAALALNGCAESPAPLDVTGPALARDPRGTLRLWIRGGLLATGQRLVDSFHAAQDRIRIELTPVQDGQYVTKLATAIRGGREPDLVEMDDINSALFIHRGVFADLTPLINELPFREQLSPGHLAVGKRDGRYYAVPSLADNSALWCNRALLDRAKVDIDDATGSFEGCLEAARAVSALGRDTYGWYLSGNGAGALSFTVQPHIWAADTELVTGSVGSQRGNIEGNEPLRRTLAFLHTLWSERLMPRGAFSDDGIRWATDFHAGKVAMLPSGYGIVYPKAPRALRDDLDVRLLCGPDGGRAFFDGGSNYSLPNGSRNPSAAWEFIRFSLALKQQRALPETGYIPVRADAASPGFRAKYPLAVPPLDDMDAGHAPLTLAYNRIFNQSDGPWLAMIRRAVFGGEVGAAMREAQQGIDEILRQGDA</sequence>
<keyword evidence="7" id="KW-1185">Reference proteome</keyword>
<accession>A0A345XQW8</accession>
<dbReference type="SUPFAM" id="SSF53850">
    <property type="entry name" value="Periplasmic binding protein-like II"/>
    <property type="match status" value="1"/>
</dbReference>
<evidence type="ECO:0000313" key="7">
    <source>
        <dbReference type="Proteomes" id="UP000254425"/>
    </source>
</evidence>
<feature type="signal peptide" evidence="5">
    <location>
        <begin position="1"/>
        <end position="20"/>
    </location>
</feature>
<dbReference type="InterPro" id="IPR006059">
    <property type="entry name" value="SBP"/>
</dbReference>
<protein>
    <submittedName>
        <fullName evidence="6">Sugar ABC transporter substrate-binding protein</fullName>
    </submittedName>
</protein>
<evidence type="ECO:0000256" key="4">
    <source>
        <dbReference type="ARBA" id="ARBA00022729"/>
    </source>
</evidence>
<keyword evidence="3" id="KW-0813">Transport</keyword>
<name>A0A345XQW8_9ACTN</name>
<dbReference type="KEGG" id="sarm:DVA86_16580"/>
<dbReference type="GO" id="GO:0030313">
    <property type="term" value="C:cell envelope"/>
    <property type="evidence" value="ECO:0007669"/>
    <property type="project" value="UniProtKB-SubCell"/>
</dbReference>
<organism evidence="6 7">
    <name type="scientific">Streptomyces armeniacus</name>
    <dbReference type="NCBI Taxonomy" id="83291"/>
    <lineage>
        <taxon>Bacteria</taxon>
        <taxon>Bacillati</taxon>
        <taxon>Actinomycetota</taxon>
        <taxon>Actinomycetes</taxon>
        <taxon>Kitasatosporales</taxon>
        <taxon>Streptomycetaceae</taxon>
        <taxon>Streptomyces</taxon>
    </lineage>
</organism>
<dbReference type="Pfam" id="PF13416">
    <property type="entry name" value="SBP_bac_8"/>
    <property type="match status" value="1"/>
</dbReference>